<evidence type="ECO:0000256" key="7">
    <source>
        <dbReference type="SAM" id="Phobius"/>
    </source>
</evidence>
<dbReference type="AlphaFoldDB" id="A0A1W1VUK0"/>
<evidence type="ECO:0000256" key="4">
    <source>
        <dbReference type="ARBA" id="ARBA00022692"/>
    </source>
</evidence>
<reference evidence="8 9" key="1">
    <citation type="submission" date="2017-04" db="EMBL/GenBank/DDBJ databases">
        <authorList>
            <person name="Afonso C.L."/>
            <person name="Miller P.J."/>
            <person name="Scott M.A."/>
            <person name="Spackman E."/>
            <person name="Goraichik I."/>
            <person name="Dimitrov K.M."/>
            <person name="Suarez D.L."/>
            <person name="Swayne D.E."/>
        </authorList>
    </citation>
    <scope>NUCLEOTIDE SEQUENCE [LARGE SCALE GENOMIC DNA]</scope>
    <source>
        <strain evidence="8 9">ToBE</strain>
    </source>
</reference>
<dbReference type="GO" id="GO:0005886">
    <property type="term" value="C:plasma membrane"/>
    <property type="evidence" value="ECO:0007669"/>
    <property type="project" value="UniProtKB-SubCell"/>
</dbReference>
<comment type="similarity">
    <text evidence="2">Belongs to the UPF0718 family.</text>
</comment>
<dbReference type="EMBL" id="LT838272">
    <property type="protein sequence ID" value="SMB97006.1"/>
    <property type="molecule type" value="Genomic_DNA"/>
</dbReference>
<feature type="transmembrane region" description="Helical" evidence="7">
    <location>
        <begin position="121"/>
        <end position="139"/>
    </location>
</feature>
<feature type="transmembrane region" description="Helical" evidence="7">
    <location>
        <begin position="89"/>
        <end position="109"/>
    </location>
</feature>
<feature type="transmembrane region" description="Helical" evidence="7">
    <location>
        <begin position="281"/>
        <end position="304"/>
    </location>
</feature>
<keyword evidence="5 7" id="KW-1133">Transmembrane helix</keyword>
<protein>
    <recommendedName>
        <fullName evidence="10">Permease</fullName>
    </recommendedName>
</protein>
<sequence length="307" mass="32538">MSEQVNNLVTALRFFIQISLELVVLFIGITFLVSLILQYVSPERVQSALKGKRLGLGNIVAAVFGGVTPFCSCSAVPMLMGLLELGVPFGVAMSFLIASPLGVFNPVVLSLFGTLLGRRVLVLYIVTTFIAAVLAGIILDALGLAKYVKDVRIIGALQNSEKGGPVTLKERIKTAAQNAVGLFRQMVPYLLVGVAIGSFIYGFVPASFLVRIAGPHNPFAIPVAAAIGVPLYVRTETMIPVGFAMIQKGVSVGAIMALTIGGAGASIPELSMLAGVFKRRLWIAYIITMFLIATIIGYLFNFLVSAG</sequence>
<dbReference type="InterPro" id="IPR053166">
    <property type="entry name" value="UPF0718_permease"/>
</dbReference>
<name>A0A1W1VUK0_9FIRM</name>
<evidence type="ECO:0000256" key="3">
    <source>
        <dbReference type="ARBA" id="ARBA00022475"/>
    </source>
</evidence>
<keyword evidence="4 7" id="KW-0812">Transmembrane</keyword>
<evidence type="ECO:0008006" key="10">
    <source>
        <dbReference type="Google" id="ProtNLM"/>
    </source>
</evidence>
<dbReference type="Pfam" id="PF03773">
    <property type="entry name" value="ArsP_1"/>
    <property type="match status" value="1"/>
</dbReference>
<accession>A0A1W1VUK0</accession>
<dbReference type="OrthoDB" id="9777774at2"/>
<feature type="transmembrane region" description="Helical" evidence="7">
    <location>
        <begin position="186"/>
        <end position="204"/>
    </location>
</feature>
<comment type="subcellular location">
    <subcellularLocation>
        <location evidence="1">Cell membrane</location>
        <topology evidence="1">Multi-pass membrane protein</topology>
    </subcellularLocation>
</comment>
<evidence type="ECO:0000256" key="5">
    <source>
        <dbReference type="ARBA" id="ARBA00022989"/>
    </source>
</evidence>
<dbReference type="InterPro" id="IPR005524">
    <property type="entry name" value="DUF318"/>
</dbReference>
<dbReference type="PANTHER" id="PTHR42775">
    <property type="entry name" value="PERMEASE RV2963-RELATED"/>
    <property type="match status" value="1"/>
</dbReference>
<keyword evidence="3" id="KW-1003">Cell membrane</keyword>
<dbReference type="PANTHER" id="PTHR42775:SF2">
    <property type="entry name" value="PERMEASE"/>
    <property type="match status" value="1"/>
</dbReference>
<dbReference type="STRING" id="698762.SAMN00808754_1733"/>
<dbReference type="RefSeq" id="WP_084665340.1">
    <property type="nucleotide sequence ID" value="NZ_LT838272.1"/>
</dbReference>
<proteinExistence type="inferred from homology"/>
<keyword evidence="9" id="KW-1185">Reference proteome</keyword>
<keyword evidence="6 7" id="KW-0472">Membrane</keyword>
<organism evidence="8 9">
    <name type="scientific">Thermanaeromonas toyohensis ToBE</name>
    <dbReference type="NCBI Taxonomy" id="698762"/>
    <lineage>
        <taxon>Bacteria</taxon>
        <taxon>Bacillati</taxon>
        <taxon>Bacillota</taxon>
        <taxon>Clostridia</taxon>
        <taxon>Neomoorellales</taxon>
        <taxon>Neomoorellaceae</taxon>
        <taxon>Thermanaeromonas</taxon>
    </lineage>
</organism>
<evidence type="ECO:0000313" key="8">
    <source>
        <dbReference type="EMBL" id="SMB97006.1"/>
    </source>
</evidence>
<evidence type="ECO:0000256" key="2">
    <source>
        <dbReference type="ARBA" id="ARBA00006386"/>
    </source>
</evidence>
<evidence type="ECO:0000256" key="1">
    <source>
        <dbReference type="ARBA" id="ARBA00004651"/>
    </source>
</evidence>
<evidence type="ECO:0000256" key="6">
    <source>
        <dbReference type="ARBA" id="ARBA00023136"/>
    </source>
</evidence>
<feature type="transmembrane region" description="Helical" evidence="7">
    <location>
        <begin position="14"/>
        <end position="37"/>
    </location>
</feature>
<dbReference type="Proteomes" id="UP000192569">
    <property type="component" value="Chromosome I"/>
</dbReference>
<feature type="transmembrane region" description="Helical" evidence="7">
    <location>
        <begin position="58"/>
        <end position="83"/>
    </location>
</feature>
<evidence type="ECO:0000313" key="9">
    <source>
        <dbReference type="Proteomes" id="UP000192569"/>
    </source>
</evidence>
<gene>
    <name evidence="8" type="ORF">SAMN00808754_1733</name>
</gene>